<dbReference type="Pfam" id="PF00782">
    <property type="entry name" value="DSPc"/>
    <property type="match status" value="1"/>
</dbReference>
<evidence type="ECO:0000313" key="2">
    <source>
        <dbReference type="EMBL" id="CAB4600621.1"/>
    </source>
</evidence>
<evidence type="ECO:0000259" key="1">
    <source>
        <dbReference type="PROSITE" id="PS50056"/>
    </source>
</evidence>
<dbReference type="EMBL" id="CAFBNM010000006">
    <property type="protein sequence ID" value="CAB4954995.1"/>
    <property type="molecule type" value="Genomic_DNA"/>
</dbReference>
<reference evidence="3" key="1">
    <citation type="submission" date="2020-05" db="EMBL/GenBank/DDBJ databases">
        <authorList>
            <person name="Chiriac C."/>
            <person name="Salcher M."/>
            <person name="Ghai R."/>
            <person name="Kavagutti S V."/>
        </authorList>
    </citation>
    <scope>NUCLEOTIDE SEQUENCE</scope>
</reference>
<accession>A0A6J6TYE6</accession>
<dbReference type="PROSITE" id="PS50056">
    <property type="entry name" value="TYR_PHOSPHATASE_2"/>
    <property type="match status" value="1"/>
</dbReference>
<name>A0A6J6TYE6_9ZZZZ</name>
<sequence length="154" mass="17410">MGQEDDDIDLYSEITLNLWQGGTGQYETTYQGQKRLPAMNDPKPFDVVVSLNSYALPVGWLVKELRFGFADGPLAPEIIEEIEHVAEWAYLEWKKGRRVLVRCEAGLNRSGLVIGLILMQDGMSAKEAIALIRKKRSHHALSNKEFENHLLGWG</sequence>
<evidence type="ECO:0000313" key="5">
    <source>
        <dbReference type="EMBL" id="CAB4954995.1"/>
    </source>
</evidence>
<dbReference type="Gene3D" id="3.90.190.10">
    <property type="entry name" value="Protein tyrosine phosphatase superfamily"/>
    <property type="match status" value="1"/>
</dbReference>
<dbReference type="EMBL" id="CAEZUM010000037">
    <property type="protein sequence ID" value="CAB4600621.1"/>
    <property type="molecule type" value="Genomic_DNA"/>
</dbReference>
<evidence type="ECO:0000313" key="7">
    <source>
        <dbReference type="EMBL" id="CAB5017573.1"/>
    </source>
</evidence>
<dbReference type="EMBL" id="CAFAAN010000007">
    <property type="protein sequence ID" value="CAB4806132.1"/>
    <property type="molecule type" value="Genomic_DNA"/>
</dbReference>
<proteinExistence type="predicted"/>
<feature type="domain" description="Tyrosine specific protein phosphatases" evidence="1">
    <location>
        <begin position="76"/>
        <end position="147"/>
    </location>
</feature>
<evidence type="ECO:0000313" key="8">
    <source>
        <dbReference type="EMBL" id="CAB5074701.1"/>
    </source>
</evidence>
<dbReference type="AlphaFoldDB" id="A0A6J6TYE6"/>
<organism evidence="3">
    <name type="scientific">freshwater metagenome</name>
    <dbReference type="NCBI Taxonomy" id="449393"/>
    <lineage>
        <taxon>unclassified sequences</taxon>
        <taxon>metagenomes</taxon>
        <taxon>ecological metagenomes</taxon>
    </lineage>
</organism>
<dbReference type="EMBL" id="CAEZZH010000004">
    <property type="protein sequence ID" value="CAB4752680.1"/>
    <property type="molecule type" value="Genomic_DNA"/>
</dbReference>
<dbReference type="InterPro" id="IPR000387">
    <property type="entry name" value="Tyr_Pase_dom"/>
</dbReference>
<dbReference type="InterPro" id="IPR000340">
    <property type="entry name" value="Dual-sp_phosphatase_cat-dom"/>
</dbReference>
<protein>
    <submittedName>
        <fullName evidence="3">Unannotated protein</fullName>
    </submittedName>
</protein>
<dbReference type="EMBL" id="CAFBQY010000011">
    <property type="protein sequence ID" value="CAB5074701.1"/>
    <property type="molecule type" value="Genomic_DNA"/>
</dbReference>
<dbReference type="EMBL" id="CAFBPO010000005">
    <property type="protein sequence ID" value="CAB5017573.1"/>
    <property type="molecule type" value="Genomic_DNA"/>
</dbReference>
<evidence type="ECO:0000313" key="3">
    <source>
        <dbReference type="EMBL" id="CAB4752680.1"/>
    </source>
</evidence>
<gene>
    <name evidence="2" type="ORF">UFOPK1824_00676</name>
    <name evidence="3" type="ORF">UFOPK2850_00509</name>
    <name evidence="4" type="ORF">UFOPK3027_00988</name>
    <name evidence="5" type="ORF">UFOPK3827_00816</name>
    <name evidence="6" type="ORF">UFOPK3982_01101</name>
    <name evidence="7" type="ORF">UFOPK4120_00649</name>
    <name evidence="8" type="ORF">UFOPK4404_01077</name>
</gene>
<dbReference type="SUPFAM" id="SSF52799">
    <property type="entry name" value="(Phosphotyrosine protein) phosphatases II"/>
    <property type="match status" value="1"/>
</dbReference>
<dbReference type="InterPro" id="IPR029021">
    <property type="entry name" value="Prot-tyrosine_phosphatase-like"/>
</dbReference>
<evidence type="ECO:0000313" key="6">
    <source>
        <dbReference type="EMBL" id="CAB4990193.1"/>
    </source>
</evidence>
<dbReference type="EMBL" id="CAFBOO010000009">
    <property type="protein sequence ID" value="CAB4990193.1"/>
    <property type="molecule type" value="Genomic_DNA"/>
</dbReference>
<evidence type="ECO:0000313" key="4">
    <source>
        <dbReference type="EMBL" id="CAB4806132.1"/>
    </source>
</evidence>